<evidence type="ECO:0000313" key="2">
    <source>
        <dbReference type="Proteomes" id="UP000608513"/>
    </source>
</evidence>
<proteinExistence type="predicted"/>
<dbReference type="EMBL" id="JACORT010000001">
    <property type="protein sequence ID" value="MBC5781366.1"/>
    <property type="molecule type" value="Genomic_DNA"/>
</dbReference>
<dbReference type="Proteomes" id="UP000608513">
    <property type="component" value="Unassembled WGS sequence"/>
</dbReference>
<keyword evidence="2" id="KW-1185">Reference proteome</keyword>
<comment type="caution">
    <text evidence="1">The sequence shown here is derived from an EMBL/GenBank/DDBJ whole genome shotgun (WGS) entry which is preliminary data.</text>
</comment>
<gene>
    <name evidence="1" type="ORF">H8N03_00330</name>
</gene>
<evidence type="ECO:0000313" key="1">
    <source>
        <dbReference type="EMBL" id="MBC5781366.1"/>
    </source>
</evidence>
<reference evidence="1" key="1">
    <citation type="submission" date="2020-08" db="EMBL/GenBank/DDBJ databases">
        <title>Ramlibacter sp. USB13 16S ribosomal RNA gene genome sequencing and assembly.</title>
        <authorList>
            <person name="Kang M."/>
        </authorList>
    </citation>
    <scope>NUCLEOTIDE SEQUENCE</scope>
    <source>
        <strain evidence="1">USB13</strain>
    </source>
</reference>
<name>A0A923MMI3_9BURK</name>
<accession>A0A923MMI3</accession>
<dbReference type="AlphaFoldDB" id="A0A923MMI3"/>
<organism evidence="1 2">
    <name type="scientific">Ramlibacter cellulosilyticus</name>
    <dbReference type="NCBI Taxonomy" id="2764187"/>
    <lineage>
        <taxon>Bacteria</taxon>
        <taxon>Pseudomonadati</taxon>
        <taxon>Pseudomonadota</taxon>
        <taxon>Betaproteobacteria</taxon>
        <taxon>Burkholderiales</taxon>
        <taxon>Comamonadaceae</taxon>
        <taxon>Ramlibacter</taxon>
    </lineage>
</organism>
<sequence length="118" mass="12892">MGWKLDREERDTLLARFPARYGNVVADHVTLKAYVDAKSALPPPATGVIVGRSDDGRGVEAMVVQVDGSTERPDGSKYHVTWSLGPNRKAVESNDVIARRGWEPVDPPVPVQLTPALF</sequence>
<protein>
    <submittedName>
        <fullName evidence="1">Uncharacterized protein</fullName>
    </submittedName>
</protein>